<dbReference type="KEGG" id="huw:FPZ11_05665"/>
<dbReference type="InterPro" id="IPR007329">
    <property type="entry name" value="FMN-bd"/>
</dbReference>
<name>A0A5B8M3M3_9MICO</name>
<feature type="region of interest" description="Disordered" evidence="1">
    <location>
        <begin position="30"/>
        <end position="95"/>
    </location>
</feature>
<dbReference type="RefSeq" id="WP_146319102.1">
    <property type="nucleotide sequence ID" value="NZ_CP042305.1"/>
</dbReference>
<evidence type="ECO:0000256" key="1">
    <source>
        <dbReference type="SAM" id="MobiDB-lite"/>
    </source>
</evidence>
<evidence type="ECO:0000313" key="4">
    <source>
        <dbReference type="Proteomes" id="UP000320216"/>
    </source>
</evidence>
<dbReference type="GO" id="GO:0010181">
    <property type="term" value="F:FMN binding"/>
    <property type="evidence" value="ECO:0007669"/>
    <property type="project" value="InterPro"/>
</dbReference>
<keyword evidence="4" id="KW-1185">Reference proteome</keyword>
<sequence>MKKIIYGLLATVTGVVLLFSYRTSLDAVSPTTATGGEATGTGSSGAGTSGSGAASSTGSSSSGSGSSSSSDGASSSTSSSSGLKDGTYTGASADTRYGPVQVEVTVSGGRITKVSVPVYPTESFRDEQINQRAVPQLVSETMNAQSSKIDMVSGATFTSEGYLQSLQSALDDAHA</sequence>
<feature type="compositionally biased region" description="Low complexity" evidence="1">
    <location>
        <begin position="51"/>
        <end position="82"/>
    </location>
</feature>
<dbReference type="Gene3D" id="3.90.1010.20">
    <property type="match status" value="1"/>
</dbReference>
<dbReference type="SMART" id="SM00900">
    <property type="entry name" value="FMN_bind"/>
    <property type="match status" value="1"/>
</dbReference>
<dbReference type="OrthoDB" id="8099475at2"/>
<proteinExistence type="predicted"/>
<organism evidence="3 4">
    <name type="scientific">Humibacter ginsenosidimutans</name>
    <dbReference type="NCBI Taxonomy" id="2599293"/>
    <lineage>
        <taxon>Bacteria</taxon>
        <taxon>Bacillati</taxon>
        <taxon>Actinomycetota</taxon>
        <taxon>Actinomycetes</taxon>
        <taxon>Micrococcales</taxon>
        <taxon>Microbacteriaceae</taxon>
        <taxon>Humibacter</taxon>
    </lineage>
</organism>
<dbReference type="Proteomes" id="UP000320216">
    <property type="component" value="Chromosome"/>
</dbReference>
<dbReference type="GO" id="GO:0016020">
    <property type="term" value="C:membrane"/>
    <property type="evidence" value="ECO:0007669"/>
    <property type="project" value="InterPro"/>
</dbReference>
<feature type="domain" description="FMN-binding" evidence="2">
    <location>
        <begin position="96"/>
        <end position="173"/>
    </location>
</feature>
<feature type="compositionally biased region" description="Gly residues" evidence="1">
    <location>
        <begin position="37"/>
        <end position="50"/>
    </location>
</feature>
<dbReference type="AlphaFoldDB" id="A0A5B8M3M3"/>
<dbReference type="EMBL" id="CP042305">
    <property type="protein sequence ID" value="QDZ14322.1"/>
    <property type="molecule type" value="Genomic_DNA"/>
</dbReference>
<evidence type="ECO:0000313" key="3">
    <source>
        <dbReference type="EMBL" id="QDZ14322.1"/>
    </source>
</evidence>
<accession>A0A5B8M3M3</accession>
<reference evidence="3 4" key="1">
    <citation type="submission" date="2019-07" db="EMBL/GenBank/DDBJ databases">
        <title>Full genome sequence of Humibacter sp. WJ7-1.</title>
        <authorList>
            <person name="Im W.-T."/>
        </authorList>
    </citation>
    <scope>NUCLEOTIDE SEQUENCE [LARGE SCALE GENOMIC DNA]</scope>
    <source>
        <strain evidence="3 4">WJ7-1</strain>
    </source>
</reference>
<protein>
    <submittedName>
        <fullName evidence="3">FMN-binding protein</fullName>
    </submittedName>
</protein>
<dbReference type="Pfam" id="PF04205">
    <property type="entry name" value="FMN_bind"/>
    <property type="match status" value="1"/>
</dbReference>
<gene>
    <name evidence="3" type="ORF">FPZ11_05665</name>
</gene>
<evidence type="ECO:0000259" key="2">
    <source>
        <dbReference type="SMART" id="SM00900"/>
    </source>
</evidence>